<evidence type="ECO:0000313" key="2">
    <source>
        <dbReference type="Proteomes" id="UP000078561"/>
    </source>
</evidence>
<dbReference type="AlphaFoldDB" id="A0A163KB95"/>
<sequence length="94" mass="11198">MLIMLAVYKEPWFFSHEQEEVHEWTLSAFEIGFPLTTFIQDSVLMMELRPCYPIWQHPIFSDPVYLSFERDMLQIEAQEHDPAHTLLQQCVPSL</sequence>
<dbReference type="Proteomes" id="UP000078561">
    <property type="component" value="Unassembled WGS sequence"/>
</dbReference>
<keyword evidence="2" id="KW-1185">Reference proteome</keyword>
<dbReference type="OrthoDB" id="5093479at2759"/>
<accession>A0A163KB95</accession>
<name>A0A163KB95_ABSGL</name>
<reference evidence="1" key="1">
    <citation type="submission" date="2016-04" db="EMBL/GenBank/DDBJ databases">
        <authorList>
            <person name="Evans L.H."/>
            <person name="Alamgir A."/>
            <person name="Owens N."/>
            <person name="Weber N.D."/>
            <person name="Virtaneva K."/>
            <person name="Barbian K."/>
            <person name="Babar A."/>
            <person name="Rosenke K."/>
        </authorList>
    </citation>
    <scope>NUCLEOTIDE SEQUENCE [LARGE SCALE GENOMIC DNA]</scope>
    <source>
        <strain evidence="1">CBS 101.48</strain>
    </source>
</reference>
<dbReference type="Gene3D" id="1.10.443.20">
    <property type="entry name" value="Centromere DNA-binding protein complex CBF3 subunit, domain 2"/>
    <property type="match status" value="1"/>
</dbReference>
<proteinExistence type="predicted"/>
<gene>
    <name evidence="1" type="primary">ABSGL_12610.1 scaffold 13066</name>
</gene>
<evidence type="ECO:0000313" key="1">
    <source>
        <dbReference type="EMBL" id="SAM06983.1"/>
    </source>
</evidence>
<dbReference type="EMBL" id="LT554655">
    <property type="protein sequence ID" value="SAM06983.1"/>
    <property type="molecule type" value="Genomic_DNA"/>
</dbReference>
<dbReference type="InParanoid" id="A0A163KB95"/>
<organism evidence="1">
    <name type="scientific">Absidia glauca</name>
    <name type="common">Pin mould</name>
    <dbReference type="NCBI Taxonomy" id="4829"/>
    <lineage>
        <taxon>Eukaryota</taxon>
        <taxon>Fungi</taxon>
        <taxon>Fungi incertae sedis</taxon>
        <taxon>Mucoromycota</taxon>
        <taxon>Mucoromycotina</taxon>
        <taxon>Mucoromycetes</taxon>
        <taxon>Mucorales</taxon>
        <taxon>Cunninghamellaceae</taxon>
        <taxon>Absidia</taxon>
    </lineage>
</organism>
<dbReference type="GO" id="GO:0003677">
    <property type="term" value="F:DNA binding"/>
    <property type="evidence" value="ECO:0007669"/>
    <property type="project" value="InterPro"/>
</dbReference>
<evidence type="ECO:0008006" key="3">
    <source>
        <dbReference type="Google" id="ProtNLM"/>
    </source>
</evidence>
<dbReference type="InterPro" id="IPR038279">
    <property type="entry name" value="Ndc10_dom2_sf"/>
</dbReference>
<protein>
    <recommendedName>
        <fullName evidence="3">Ndc10 domain-containing protein</fullName>
    </recommendedName>
</protein>